<sequence length="431" mass="48393">MSKSTRRFHREATSRGKGKQKSIHADYGDANSEEDPLEELTRPQLLEINRVFDTISGNLTEQLPAKEPPQDKSTLPLVEPTQIQPQITPGDVQGGGFMVEDQDTFGGGGFLVEDELGDAALDEPGGFLAEEDNSENHQAGGFLLEDIVGSDVEYHDHQDSNQSSSSSRKVSNYISTRKISDALKMLGLPYRNREILDIFENAASSDEDEPRTTSFRRKEKMISRIKFSKVCAVLMMANGDSHNTTESEENTATDQVDRRRDRAAHNEDDQDYDLDQGASDQASSSASDYQPHRPKDEPPPTRHRSRRANQTRKSRSSPSNSIPSKTYPNRRQAKAKNSSLAENDEDNESAMQDSALETFALFLQPTTKSFDVSNHTIGFDEIRRAADQLNSARRCPMKKCIFEMLNYASYTNDSRVTFHAFEKLIQEIRTI</sequence>
<feature type="compositionally biased region" description="Basic and acidic residues" evidence="1">
    <location>
        <begin position="255"/>
        <end position="267"/>
    </location>
</feature>
<dbReference type="OrthoDB" id="2530165at2759"/>
<feature type="compositionally biased region" description="Low complexity" evidence="1">
    <location>
        <begin position="316"/>
        <end position="325"/>
    </location>
</feature>
<dbReference type="VEuPathDB" id="FungiDB:VP01_633g2"/>
<feature type="region of interest" description="Disordered" evidence="1">
    <location>
        <begin position="1"/>
        <end position="44"/>
    </location>
</feature>
<feature type="compositionally biased region" description="Basic residues" evidence="1">
    <location>
        <begin position="301"/>
        <end position="315"/>
    </location>
</feature>
<evidence type="ECO:0000256" key="1">
    <source>
        <dbReference type="SAM" id="MobiDB-lite"/>
    </source>
</evidence>
<feature type="compositionally biased region" description="Basic and acidic residues" evidence="1">
    <location>
        <begin position="290"/>
        <end position="300"/>
    </location>
</feature>
<feature type="compositionally biased region" description="Low complexity" evidence="1">
    <location>
        <begin position="275"/>
        <end position="289"/>
    </location>
</feature>
<gene>
    <name evidence="2" type="ORF">VP01_633g2</name>
</gene>
<evidence type="ECO:0000313" key="2">
    <source>
        <dbReference type="EMBL" id="KNZ47515.1"/>
    </source>
</evidence>
<reference evidence="2 3" key="1">
    <citation type="submission" date="2015-08" db="EMBL/GenBank/DDBJ databases">
        <title>Next Generation Sequencing and Analysis of the Genome of Puccinia sorghi L Schw, the Causal Agent of Maize Common Rust.</title>
        <authorList>
            <person name="Rochi L."/>
            <person name="Burguener G."/>
            <person name="Darino M."/>
            <person name="Turjanski A."/>
            <person name="Kreff E."/>
            <person name="Dieguez M.J."/>
            <person name="Sacco F."/>
        </authorList>
    </citation>
    <scope>NUCLEOTIDE SEQUENCE [LARGE SCALE GENOMIC DNA]</scope>
    <source>
        <strain evidence="2 3">RO10H11247</strain>
    </source>
</reference>
<protein>
    <submittedName>
        <fullName evidence="2">Uncharacterized protein</fullName>
    </submittedName>
</protein>
<proteinExistence type="predicted"/>
<dbReference type="EMBL" id="LAVV01011652">
    <property type="protein sequence ID" value="KNZ47515.1"/>
    <property type="molecule type" value="Genomic_DNA"/>
</dbReference>
<evidence type="ECO:0000313" key="3">
    <source>
        <dbReference type="Proteomes" id="UP000037035"/>
    </source>
</evidence>
<dbReference type="Proteomes" id="UP000037035">
    <property type="component" value="Unassembled WGS sequence"/>
</dbReference>
<dbReference type="AlphaFoldDB" id="A0A0L6UI88"/>
<comment type="caution">
    <text evidence="2">The sequence shown here is derived from an EMBL/GenBank/DDBJ whole genome shotgun (WGS) entry which is preliminary data.</text>
</comment>
<accession>A0A0L6UI88</accession>
<organism evidence="2 3">
    <name type="scientific">Puccinia sorghi</name>
    <dbReference type="NCBI Taxonomy" id="27349"/>
    <lineage>
        <taxon>Eukaryota</taxon>
        <taxon>Fungi</taxon>
        <taxon>Dikarya</taxon>
        <taxon>Basidiomycota</taxon>
        <taxon>Pucciniomycotina</taxon>
        <taxon>Pucciniomycetes</taxon>
        <taxon>Pucciniales</taxon>
        <taxon>Pucciniaceae</taxon>
        <taxon>Puccinia</taxon>
    </lineage>
</organism>
<feature type="region of interest" description="Disordered" evidence="1">
    <location>
        <begin position="239"/>
        <end position="350"/>
    </location>
</feature>
<keyword evidence="3" id="KW-1185">Reference proteome</keyword>
<name>A0A0L6UI88_9BASI</name>